<reference evidence="8" key="1">
    <citation type="submission" date="2025-08" db="UniProtKB">
        <authorList>
            <consortium name="RefSeq"/>
        </authorList>
    </citation>
    <scope>IDENTIFICATION</scope>
</reference>
<evidence type="ECO:0000256" key="6">
    <source>
        <dbReference type="SAM" id="MobiDB-lite"/>
    </source>
</evidence>
<keyword evidence="3" id="KW-0221">Differentiation</keyword>
<feature type="coiled-coil region" evidence="5">
    <location>
        <begin position="305"/>
        <end position="332"/>
    </location>
</feature>
<feature type="coiled-coil region" evidence="5">
    <location>
        <begin position="169"/>
        <end position="217"/>
    </location>
</feature>
<protein>
    <submittedName>
        <fullName evidence="8">FRIGIDA-like protein 5</fullName>
    </submittedName>
</protein>
<dbReference type="PANTHER" id="PTHR31791:SF70">
    <property type="entry name" value="FRIGIDA-LIKE PROTEIN"/>
    <property type="match status" value="1"/>
</dbReference>
<feature type="region of interest" description="Disordered" evidence="6">
    <location>
        <begin position="435"/>
        <end position="456"/>
    </location>
</feature>
<gene>
    <name evidence="8" type="primary">LOC110759752</name>
</gene>
<accession>A0A6P5SN86</accession>
<evidence type="ECO:0000256" key="2">
    <source>
        <dbReference type="ARBA" id="ARBA00022473"/>
    </source>
</evidence>
<keyword evidence="7" id="KW-1185">Reference proteome</keyword>
<dbReference type="PANTHER" id="PTHR31791">
    <property type="entry name" value="FRIGIDA-LIKE PROTEIN 3-RELATED"/>
    <property type="match status" value="1"/>
</dbReference>
<evidence type="ECO:0000256" key="1">
    <source>
        <dbReference type="ARBA" id="ARBA00008956"/>
    </source>
</evidence>
<evidence type="ECO:0000256" key="4">
    <source>
        <dbReference type="ARBA" id="ARBA00023089"/>
    </source>
</evidence>
<evidence type="ECO:0000313" key="7">
    <source>
        <dbReference type="Proteomes" id="UP000515124"/>
    </source>
</evidence>
<keyword evidence="2" id="KW-0217">Developmental protein</keyword>
<comment type="similarity">
    <text evidence="1">Belongs to the Frigida family.</text>
</comment>
<keyword evidence="5" id="KW-0175">Coiled coil</keyword>
<sequence>MEKIESDLRESDSKQRSLAKAYDIIHAQANSFIIFTVQWKDLEDHFESTRDTLEARFRELEAREEDIGVRETKLEEKEWKFRSDMEAKAIELRGLDRLLDQKLKEVIDCKNHLHSLWSLIQEHSDEVIVQEKRLMAVEKFVLEKETYFDSIDQRLKERTKKLNWVAKIVEEKSKLAESKEEEVKRFQEALNKYVEDIELKKRQLNEILGSIEKHKKEFDLKEELIQATKGSIEECDKELSLKEEKLKLIQKWLVECSNTLESREKKIREIDLKERDFGLLKNSMEEWSCKLDFKARELEFMDKRVSERLNEVKLKEKNLDELQKSIRDGEKHLDKMSKGLQMKESQLGDRDKELALRQKEVDSIKKSIEEHTQNLKSKQSQLEDQAKEVELKQKEFDSIRKSSEALIQNLKSKERRLEDQAKGLELKQKEFDSIKKSTEEHTRKLKAKERQLEDQAKELELNQKEFDSIRKSSEELIQNLKSKERQLEDQAKGLELKQKEFDSVIKSSEELIQNLKSKERRLEDQAKGLELKQKELDSIKKSTEEHTRNLKAKERQLEDQAKEVELKQKEFDSIRKSSEAHIQNLKTKERRLEDQAKGLDLKQKEFDSIKKSTEEHTRNLKEKEKTNALHSQVKIEQVEYIPSNHAFVPSSASNQSIINRDGRGLQQFMNEHLKRIDLVGSEISTVLEASLDPAKLVLDAMQGFYPSNSTVDNRECNFDLRVIRRSCILLLEALKKISPQINPLVREEAIKLAGDWKAKMTGATEIWLEILGFLRLVTTYEITSAYDGNELQSLIATISEYEQATELSQALGSTEKASASIICSPVKTEKPESSLTKNAVAVSSPNLQLTATTDARNLQGFVHELARGNHLIQNETLAALQTSLDPAKFVLDVMQNSFAQYWGNGDVRSKETVMLSYINLLEQLICVSPHVGPHVMDDARKLAIQWKAKMGADTQNSLEHLGFLQFIAKYGLFSTFTRYDMVSLLGRISQDKQTRELCQNLSFADKIPNHFIRNLIEGRQLIEAVRLICTFKLYDTFPPVLLLEKFVDNTKICNKRIRKKKKSLDEKVEVLDNEIAEFRAVIQCIKDCNLESVYPSGKIEHQLALVEKIKEDLVEKIKDNQRRSATSLACKVGQQEDNKSLVGKVEQHEQSKFIAIWTEQQEANKFEQQKQTKWNKRKGAQPHQQQQHSNKFQRTSNTNFQS</sequence>
<name>A0A6P5SN86_PRUAV</name>
<dbReference type="GeneID" id="110759752"/>
<evidence type="ECO:0000256" key="3">
    <source>
        <dbReference type="ARBA" id="ARBA00022782"/>
    </source>
</evidence>
<dbReference type="KEGG" id="pavi:110759752"/>
<feature type="coiled-coil region" evidence="5">
    <location>
        <begin position="1054"/>
        <end position="1081"/>
    </location>
</feature>
<dbReference type="AlphaFoldDB" id="A0A6P5SN86"/>
<proteinExistence type="inferred from homology"/>
<feature type="compositionally biased region" description="Polar residues" evidence="6">
    <location>
        <begin position="1182"/>
        <end position="1202"/>
    </location>
</feature>
<dbReference type="Proteomes" id="UP000515124">
    <property type="component" value="Unplaced"/>
</dbReference>
<evidence type="ECO:0000313" key="8">
    <source>
        <dbReference type="RefSeq" id="XP_021817564.1"/>
    </source>
</evidence>
<feature type="region of interest" description="Disordered" evidence="6">
    <location>
        <begin position="1165"/>
        <end position="1202"/>
    </location>
</feature>
<dbReference type="GO" id="GO:0009908">
    <property type="term" value="P:flower development"/>
    <property type="evidence" value="ECO:0007669"/>
    <property type="project" value="UniProtKB-KW"/>
</dbReference>
<keyword evidence="4" id="KW-0287">Flowering</keyword>
<dbReference type="Pfam" id="PF07899">
    <property type="entry name" value="Frigida"/>
    <property type="match status" value="2"/>
</dbReference>
<evidence type="ECO:0000256" key="5">
    <source>
        <dbReference type="SAM" id="Coils"/>
    </source>
</evidence>
<organism evidence="7 8">
    <name type="scientific">Prunus avium</name>
    <name type="common">Cherry</name>
    <name type="synonym">Cerasus avium</name>
    <dbReference type="NCBI Taxonomy" id="42229"/>
    <lineage>
        <taxon>Eukaryota</taxon>
        <taxon>Viridiplantae</taxon>
        <taxon>Streptophyta</taxon>
        <taxon>Embryophyta</taxon>
        <taxon>Tracheophyta</taxon>
        <taxon>Spermatophyta</taxon>
        <taxon>Magnoliopsida</taxon>
        <taxon>eudicotyledons</taxon>
        <taxon>Gunneridae</taxon>
        <taxon>Pentapetalae</taxon>
        <taxon>rosids</taxon>
        <taxon>fabids</taxon>
        <taxon>Rosales</taxon>
        <taxon>Rosaceae</taxon>
        <taxon>Amygdaloideae</taxon>
        <taxon>Amygdaleae</taxon>
        <taxon>Prunus</taxon>
    </lineage>
</organism>
<dbReference type="RefSeq" id="XP_021817564.1">
    <property type="nucleotide sequence ID" value="XM_021961872.1"/>
</dbReference>
<dbReference type="InterPro" id="IPR012474">
    <property type="entry name" value="Frigida"/>
</dbReference>
<dbReference type="GO" id="GO:0030154">
    <property type="term" value="P:cell differentiation"/>
    <property type="evidence" value="ECO:0007669"/>
    <property type="project" value="UniProtKB-KW"/>
</dbReference>